<dbReference type="AlphaFoldDB" id="A0AAV4JUV2"/>
<sequence>MNGDVTTCERKGKSVVKCKANLVILNSNSPPASNVPAERQALINRMFVIRNLKPSAVLGNALSQLNKPKPHPKFLTLFAPPTDAQLRDMETLNQVPTNILPLDGKTYMFKESWDTICEEDEILQATLAYQESSPPKDEVIVIEDSE</sequence>
<name>A0AAV4JUV2_9GAST</name>
<evidence type="ECO:0000313" key="1">
    <source>
        <dbReference type="EMBL" id="GFS26065.1"/>
    </source>
</evidence>
<proteinExistence type="predicted"/>
<keyword evidence="2" id="KW-1185">Reference proteome</keyword>
<protein>
    <submittedName>
        <fullName evidence="1">Uncharacterized protein</fullName>
    </submittedName>
</protein>
<evidence type="ECO:0000313" key="2">
    <source>
        <dbReference type="Proteomes" id="UP000762676"/>
    </source>
</evidence>
<dbReference type="EMBL" id="BMAT01010391">
    <property type="protein sequence ID" value="GFS26065.1"/>
    <property type="molecule type" value="Genomic_DNA"/>
</dbReference>
<accession>A0AAV4JUV2</accession>
<reference evidence="1 2" key="1">
    <citation type="journal article" date="2021" name="Elife">
        <title>Chloroplast acquisition without the gene transfer in kleptoplastic sea slugs, Plakobranchus ocellatus.</title>
        <authorList>
            <person name="Maeda T."/>
            <person name="Takahashi S."/>
            <person name="Yoshida T."/>
            <person name="Shimamura S."/>
            <person name="Takaki Y."/>
            <person name="Nagai Y."/>
            <person name="Toyoda A."/>
            <person name="Suzuki Y."/>
            <person name="Arimoto A."/>
            <person name="Ishii H."/>
            <person name="Satoh N."/>
            <person name="Nishiyama T."/>
            <person name="Hasebe M."/>
            <person name="Maruyama T."/>
            <person name="Minagawa J."/>
            <person name="Obokata J."/>
            <person name="Shigenobu S."/>
        </authorList>
    </citation>
    <scope>NUCLEOTIDE SEQUENCE [LARGE SCALE GENOMIC DNA]</scope>
</reference>
<organism evidence="1 2">
    <name type="scientific">Elysia marginata</name>
    <dbReference type="NCBI Taxonomy" id="1093978"/>
    <lineage>
        <taxon>Eukaryota</taxon>
        <taxon>Metazoa</taxon>
        <taxon>Spiralia</taxon>
        <taxon>Lophotrochozoa</taxon>
        <taxon>Mollusca</taxon>
        <taxon>Gastropoda</taxon>
        <taxon>Heterobranchia</taxon>
        <taxon>Euthyneura</taxon>
        <taxon>Panpulmonata</taxon>
        <taxon>Sacoglossa</taxon>
        <taxon>Placobranchoidea</taxon>
        <taxon>Plakobranchidae</taxon>
        <taxon>Elysia</taxon>
    </lineage>
</organism>
<comment type="caution">
    <text evidence="1">The sequence shown here is derived from an EMBL/GenBank/DDBJ whole genome shotgun (WGS) entry which is preliminary data.</text>
</comment>
<dbReference type="Proteomes" id="UP000762676">
    <property type="component" value="Unassembled WGS sequence"/>
</dbReference>
<gene>
    <name evidence="1" type="ORF">ElyMa_005201700</name>
</gene>